<dbReference type="SUPFAM" id="SSF52540">
    <property type="entry name" value="P-loop containing nucleoside triphosphate hydrolases"/>
    <property type="match status" value="1"/>
</dbReference>
<organism evidence="1">
    <name type="scientific">marine sediment metagenome</name>
    <dbReference type="NCBI Taxonomy" id="412755"/>
    <lineage>
        <taxon>unclassified sequences</taxon>
        <taxon>metagenomes</taxon>
        <taxon>ecological metagenomes</taxon>
    </lineage>
</organism>
<evidence type="ECO:0008006" key="2">
    <source>
        <dbReference type="Google" id="ProtNLM"/>
    </source>
</evidence>
<dbReference type="AlphaFoldDB" id="X1IGN7"/>
<dbReference type="EMBL" id="BARU01034856">
    <property type="protein sequence ID" value="GAH68420.1"/>
    <property type="molecule type" value="Genomic_DNA"/>
</dbReference>
<evidence type="ECO:0000313" key="1">
    <source>
        <dbReference type="EMBL" id="GAH68420.1"/>
    </source>
</evidence>
<sequence length="53" mass="6155">LTKVDKLSKNEVNRQIDLISNQLLKESFDQPILFSAKTGQGRKELWKKINEIV</sequence>
<dbReference type="InterPro" id="IPR027417">
    <property type="entry name" value="P-loop_NTPase"/>
</dbReference>
<name>X1IGN7_9ZZZZ</name>
<accession>X1IGN7</accession>
<comment type="caution">
    <text evidence="1">The sequence shown here is derived from an EMBL/GenBank/DDBJ whole genome shotgun (WGS) entry which is preliminary data.</text>
</comment>
<protein>
    <recommendedName>
        <fullName evidence="2">YihA family ribosome biogenesis GTP-binding protein</fullName>
    </recommendedName>
</protein>
<feature type="non-terminal residue" evidence="1">
    <location>
        <position position="1"/>
    </location>
</feature>
<dbReference type="Gene3D" id="3.40.50.300">
    <property type="entry name" value="P-loop containing nucleotide triphosphate hydrolases"/>
    <property type="match status" value="1"/>
</dbReference>
<reference evidence="1" key="1">
    <citation type="journal article" date="2014" name="Front. Microbiol.">
        <title>High frequency of phylogenetically diverse reductive dehalogenase-homologous genes in deep subseafloor sedimentary metagenomes.</title>
        <authorList>
            <person name="Kawai M."/>
            <person name="Futagami T."/>
            <person name="Toyoda A."/>
            <person name="Takaki Y."/>
            <person name="Nishi S."/>
            <person name="Hori S."/>
            <person name="Arai W."/>
            <person name="Tsubouchi T."/>
            <person name="Morono Y."/>
            <person name="Uchiyama I."/>
            <person name="Ito T."/>
            <person name="Fujiyama A."/>
            <person name="Inagaki F."/>
            <person name="Takami H."/>
        </authorList>
    </citation>
    <scope>NUCLEOTIDE SEQUENCE</scope>
    <source>
        <strain evidence="1">Expedition CK06-06</strain>
    </source>
</reference>
<gene>
    <name evidence="1" type="ORF">S03H2_54655</name>
</gene>
<proteinExistence type="predicted"/>